<evidence type="ECO:0000313" key="3">
    <source>
        <dbReference type="Proteomes" id="UP000095350"/>
    </source>
</evidence>
<dbReference type="EMBL" id="CYXZ01000035">
    <property type="protein sequence ID" value="CUN29724.1"/>
    <property type="molecule type" value="Genomic_DNA"/>
</dbReference>
<accession>A0A173VRS1</accession>
<evidence type="ECO:0000313" key="2">
    <source>
        <dbReference type="EMBL" id="CUN29724.1"/>
    </source>
</evidence>
<feature type="transmembrane region" description="Helical" evidence="1">
    <location>
        <begin position="123"/>
        <end position="143"/>
    </location>
</feature>
<feature type="transmembrane region" description="Helical" evidence="1">
    <location>
        <begin position="39"/>
        <end position="56"/>
    </location>
</feature>
<dbReference type="PaxDb" id="166486-ERS852572_03391"/>
<evidence type="ECO:0000256" key="1">
    <source>
        <dbReference type="SAM" id="Phobius"/>
    </source>
</evidence>
<name>A0A173VRS1_9FIRM</name>
<proteinExistence type="predicted"/>
<dbReference type="OrthoDB" id="2057156at2"/>
<keyword evidence="1" id="KW-1133">Transmembrane helix</keyword>
<feature type="transmembrane region" description="Helical" evidence="1">
    <location>
        <begin position="63"/>
        <end position="85"/>
    </location>
</feature>
<dbReference type="InterPro" id="IPR021683">
    <property type="entry name" value="DUF3267"/>
</dbReference>
<protein>
    <submittedName>
        <fullName evidence="2">Protein of uncharacterized function (DUF3267)</fullName>
    </submittedName>
</protein>
<feature type="transmembrane region" description="Helical" evidence="1">
    <location>
        <begin position="97"/>
        <end position="116"/>
    </location>
</feature>
<feature type="transmembrane region" description="Helical" evidence="1">
    <location>
        <begin position="155"/>
        <end position="177"/>
    </location>
</feature>
<dbReference type="RefSeq" id="WP_015522488.1">
    <property type="nucleotide sequence ID" value="NZ_CABIYH010000035.1"/>
</dbReference>
<keyword evidence="1" id="KW-0812">Transmembrane</keyword>
<organism evidence="2 3">
    <name type="scientific">Roseburia intestinalis</name>
    <dbReference type="NCBI Taxonomy" id="166486"/>
    <lineage>
        <taxon>Bacteria</taxon>
        <taxon>Bacillati</taxon>
        <taxon>Bacillota</taxon>
        <taxon>Clostridia</taxon>
        <taxon>Lachnospirales</taxon>
        <taxon>Lachnospiraceae</taxon>
        <taxon>Roseburia</taxon>
    </lineage>
</organism>
<dbReference type="Proteomes" id="UP000095350">
    <property type="component" value="Unassembled WGS sequence"/>
</dbReference>
<gene>
    <name evidence="2" type="ORF">ERS852572_03391</name>
</gene>
<sequence>MIKLKMSIEDISEYQTGILPKNAVKIETPQSIEEMMKKAAPIAAVLCVLMFVTMLCKTVMNKTVVISHVFILIGFCLGYICLVIHEWLHGIVYPRNALVTIGKITGKISFVALASYPLKRRRFIVMCLLPFVLGIIPLLIFIVSPAEYRELNGLMFGMSCMGMVSPFPDVYNVFIVLKNANKKDAIMFYKNDMYKVS</sequence>
<dbReference type="AlphaFoldDB" id="A0A173VRS1"/>
<keyword evidence="1" id="KW-0472">Membrane</keyword>
<dbReference type="Pfam" id="PF11667">
    <property type="entry name" value="DUF3267"/>
    <property type="match status" value="1"/>
</dbReference>
<reference evidence="2 3" key="1">
    <citation type="submission" date="2015-09" db="EMBL/GenBank/DDBJ databases">
        <authorList>
            <consortium name="Pathogen Informatics"/>
        </authorList>
    </citation>
    <scope>NUCLEOTIDE SEQUENCE [LARGE SCALE GENOMIC DNA]</scope>
    <source>
        <strain evidence="2 3">2789STDY5834960</strain>
    </source>
</reference>